<evidence type="ECO:0000313" key="8">
    <source>
        <dbReference type="Proteomes" id="UP000011623"/>
    </source>
</evidence>
<dbReference type="GO" id="GO:0005886">
    <property type="term" value="C:plasma membrane"/>
    <property type="evidence" value="ECO:0007669"/>
    <property type="project" value="UniProtKB-SubCell"/>
</dbReference>
<keyword evidence="8" id="KW-1185">Reference proteome</keyword>
<feature type="transmembrane region" description="Helical" evidence="6">
    <location>
        <begin position="56"/>
        <end position="74"/>
    </location>
</feature>
<evidence type="ECO:0000256" key="4">
    <source>
        <dbReference type="ARBA" id="ARBA00022989"/>
    </source>
</evidence>
<proteinExistence type="predicted"/>
<feature type="transmembrane region" description="Helical" evidence="6">
    <location>
        <begin position="305"/>
        <end position="326"/>
    </location>
</feature>
<evidence type="ECO:0000256" key="2">
    <source>
        <dbReference type="ARBA" id="ARBA00022475"/>
    </source>
</evidence>
<keyword evidence="3 6" id="KW-0812">Transmembrane</keyword>
<feature type="transmembrane region" description="Helical" evidence="6">
    <location>
        <begin position="176"/>
        <end position="196"/>
    </location>
</feature>
<feature type="transmembrane region" description="Helical" evidence="6">
    <location>
        <begin position="400"/>
        <end position="423"/>
    </location>
</feature>
<feature type="transmembrane region" description="Helical" evidence="6">
    <location>
        <begin position="459"/>
        <end position="480"/>
    </location>
</feature>
<dbReference type="EMBL" id="AOLW01000034">
    <property type="protein sequence ID" value="EMA18379.1"/>
    <property type="molecule type" value="Genomic_DNA"/>
</dbReference>
<dbReference type="PANTHER" id="PTHR30250:SF27">
    <property type="entry name" value="POLYSACCHARIDE BIOSYNTHESIS PROTEIN"/>
    <property type="match status" value="1"/>
</dbReference>
<accession>M0KDU9</accession>
<comment type="caution">
    <text evidence="7">The sequence shown here is derived from an EMBL/GenBank/DDBJ whole genome shotgun (WGS) entry which is preliminary data.</text>
</comment>
<feature type="transmembrane region" description="Helical" evidence="6">
    <location>
        <begin position="375"/>
        <end position="394"/>
    </location>
</feature>
<feature type="transmembrane region" description="Helical" evidence="6">
    <location>
        <begin position="346"/>
        <end position="363"/>
    </location>
</feature>
<dbReference type="AlphaFoldDB" id="M0KDU9"/>
<evidence type="ECO:0000256" key="1">
    <source>
        <dbReference type="ARBA" id="ARBA00004651"/>
    </source>
</evidence>
<keyword evidence="5 6" id="KW-0472">Membrane</keyword>
<feature type="transmembrane region" description="Helical" evidence="6">
    <location>
        <begin position="94"/>
        <end position="116"/>
    </location>
</feature>
<feature type="transmembrane region" description="Helical" evidence="6">
    <location>
        <begin position="136"/>
        <end position="155"/>
    </location>
</feature>
<evidence type="ECO:0000256" key="5">
    <source>
        <dbReference type="ARBA" id="ARBA00023136"/>
    </source>
</evidence>
<feature type="transmembrane region" description="Helical" evidence="6">
    <location>
        <begin position="19"/>
        <end position="36"/>
    </location>
</feature>
<keyword evidence="2" id="KW-1003">Cell membrane</keyword>
<evidence type="ECO:0000313" key="7">
    <source>
        <dbReference type="EMBL" id="EMA18379.1"/>
    </source>
</evidence>
<evidence type="ECO:0000256" key="6">
    <source>
        <dbReference type="SAM" id="Phobius"/>
    </source>
</evidence>
<organism evidence="7 8">
    <name type="scientific">Haloarcula amylolytica JCM 13557</name>
    <dbReference type="NCBI Taxonomy" id="1227452"/>
    <lineage>
        <taxon>Archaea</taxon>
        <taxon>Methanobacteriati</taxon>
        <taxon>Methanobacteriota</taxon>
        <taxon>Stenosarchaea group</taxon>
        <taxon>Halobacteria</taxon>
        <taxon>Halobacteriales</taxon>
        <taxon>Haloarculaceae</taxon>
        <taxon>Haloarcula</taxon>
    </lineage>
</organism>
<dbReference type="PATRIC" id="fig|1227452.3.peg.2842"/>
<dbReference type="InterPro" id="IPR050833">
    <property type="entry name" value="Poly_Biosynth_Transport"/>
</dbReference>
<dbReference type="Proteomes" id="UP000011623">
    <property type="component" value="Unassembled WGS sequence"/>
</dbReference>
<protein>
    <submittedName>
        <fullName evidence="7">Polysaccharide biosynthesis protein</fullName>
    </submittedName>
</protein>
<dbReference type="Pfam" id="PF13440">
    <property type="entry name" value="Polysacc_synt_3"/>
    <property type="match status" value="1"/>
</dbReference>
<dbReference type="CDD" id="cd13128">
    <property type="entry name" value="MATE_Wzx_like"/>
    <property type="match status" value="1"/>
</dbReference>
<feature type="transmembrane region" description="Helical" evidence="6">
    <location>
        <begin position="435"/>
        <end position="453"/>
    </location>
</feature>
<comment type="subcellular location">
    <subcellularLocation>
        <location evidence="1">Cell membrane</location>
        <topology evidence="1">Multi-pass membrane protein</topology>
    </subcellularLocation>
</comment>
<evidence type="ECO:0000256" key="3">
    <source>
        <dbReference type="ARBA" id="ARBA00022692"/>
    </source>
</evidence>
<sequence length="503" mass="54402">MPDKLDATVGSIRAPLRDILTGAVVSFLGIIIMRLAGLSEKVLIARFFDPSRYGQVILAISLLSMVTVVGSLGLRTGVVRYLSRHDNNSDQLRVVTASVRLTGVASAVFAVLLFLFSDVLAMRIFNDPQMAPLLKIVAVGVPLAVLGQLGASIARGMKDARSKNLIENISFPVSRVLFIGGAIVLGFGTIGIGWAYVGGYAFMTLLGASYVYLVFGIPNAPDVEYRNLLRFSVPLLFANSMSFINSSLDTILIGAFLTSDQVGIYGAAYPLGRLVFIAPTIMGVIFTPVISDLQASDKVQEIPKIYAIVARWIVILTLPGLILLVIEPEIFLRFIFGTEYSTGSTALVILALGFFFHVGLGINGGTLKMLGQSDFFLLSTVVNAVINVGLNIWLIPRIGIVGAAVATAVSYAIGNSLVSIQLYRDYRITPLTIDNLLTYFIYLPIIGISYTALSSVFGGFGLILSVYLLALLVFLIAYFVSGIPSVEERQIIDEYRSQLFDDY</sequence>
<gene>
    <name evidence="7" type="ORF">C442_14265</name>
</gene>
<name>M0KDU9_9EURY</name>
<dbReference type="RefSeq" id="WP_008311501.1">
    <property type="nucleotide sequence ID" value="NZ_AOLW01000034.1"/>
</dbReference>
<feature type="transmembrane region" description="Helical" evidence="6">
    <location>
        <begin position="233"/>
        <end position="259"/>
    </location>
</feature>
<feature type="transmembrane region" description="Helical" evidence="6">
    <location>
        <begin position="271"/>
        <end position="293"/>
    </location>
</feature>
<dbReference type="PANTHER" id="PTHR30250">
    <property type="entry name" value="PST FAMILY PREDICTED COLANIC ACID TRANSPORTER"/>
    <property type="match status" value="1"/>
</dbReference>
<reference evidence="7 8" key="1">
    <citation type="journal article" date="2014" name="PLoS Genet.">
        <title>Phylogenetically driven sequencing of extremely halophilic archaea reveals strategies for static and dynamic osmo-response.</title>
        <authorList>
            <person name="Becker E.A."/>
            <person name="Seitzer P.M."/>
            <person name="Tritt A."/>
            <person name="Larsen D."/>
            <person name="Krusor M."/>
            <person name="Yao A.I."/>
            <person name="Wu D."/>
            <person name="Madern D."/>
            <person name="Eisen J.A."/>
            <person name="Darling A.E."/>
            <person name="Facciotti M.T."/>
        </authorList>
    </citation>
    <scope>NUCLEOTIDE SEQUENCE [LARGE SCALE GENOMIC DNA]</scope>
    <source>
        <strain evidence="7 8">JCM 13557</strain>
    </source>
</reference>
<keyword evidence="4 6" id="KW-1133">Transmembrane helix</keyword>
<feature type="transmembrane region" description="Helical" evidence="6">
    <location>
        <begin position="202"/>
        <end position="221"/>
    </location>
</feature>